<dbReference type="InterPro" id="IPR036390">
    <property type="entry name" value="WH_DNA-bd_sf"/>
</dbReference>
<name>A0ABY4FNL3_9MICO</name>
<organism evidence="2 3">
    <name type="scientific">Leucobacter allii</name>
    <dbReference type="NCBI Taxonomy" id="2932247"/>
    <lineage>
        <taxon>Bacteria</taxon>
        <taxon>Bacillati</taxon>
        <taxon>Actinomycetota</taxon>
        <taxon>Actinomycetes</taxon>
        <taxon>Micrococcales</taxon>
        <taxon>Microbacteriaceae</taxon>
        <taxon>Leucobacter</taxon>
    </lineage>
</organism>
<protein>
    <submittedName>
        <fullName evidence="2">PadR family transcriptional regulator</fullName>
    </submittedName>
</protein>
<dbReference type="Gene3D" id="1.10.10.10">
    <property type="entry name" value="Winged helix-like DNA-binding domain superfamily/Winged helix DNA-binding domain"/>
    <property type="match status" value="1"/>
</dbReference>
<proteinExistence type="predicted"/>
<dbReference type="RefSeq" id="WP_244728794.1">
    <property type="nucleotide sequence ID" value="NZ_CP095045.1"/>
</dbReference>
<dbReference type="InterPro" id="IPR005149">
    <property type="entry name" value="Tscrpt_reg_PadR_N"/>
</dbReference>
<dbReference type="PANTHER" id="PTHR43252:SF6">
    <property type="entry name" value="NEGATIVE TRANSCRIPTION REGULATOR PADR"/>
    <property type="match status" value="1"/>
</dbReference>
<reference evidence="2 3" key="1">
    <citation type="submission" date="2022-04" db="EMBL/GenBank/DDBJ databases">
        <title>Leucobacter sp. isolated from rhizosphere of garlic.</title>
        <authorList>
            <person name="Won M."/>
            <person name="Lee C.-M."/>
            <person name="Woen H.-Y."/>
            <person name="Kwon S.-W."/>
        </authorList>
    </citation>
    <scope>NUCLEOTIDE SEQUENCE [LARGE SCALE GENOMIC DNA]</scope>
    <source>
        <strain evidence="2 3">H21R-40</strain>
    </source>
</reference>
<evidence type="ECO:0000259" key="1">
    <source>
        <dbReference type="Pfam" id="PF03551"/>
    </source>
</evidence>
<gene>
    <name evidence="2" type="ORF">MUN78_03330</name>
</gene>
<accession>A0ABY4FNL3</accession>
<keyword evidence="3" id="KW-1185">Reference proteome</keyword>
<dbReference type="EMBL" id="CP095045">
    <property type="protein sequence ID" value="UOQ57883.1"/>
    <property type="molecule type" value="Genomic_DNA"/>
</dbReference>
<dbReference type="Proteomes" id="UP000831786">
    <property type="component" value="Chromosome"/>
</dbReference>
<sequence>MAQPLPGRSPLAMIVLTLLEEAPMHAYRMQQLIRMREKDAVVNVASRNSIHQVLSRLERDGLVVAEPDDSARTRVVYRNTPAGREVLLGWLAETLARPRNEYPSFAAALSCLPLTTPDVLASLLRERLTALDALVAAVQPERTREAHGLARVFVIEDEYRRAMLAAERAWVAATVEELEDGRLSWAHPASDSY</sequence>
<evidence type="ECO:0000313" key="3">
    <source>
        <dbReference type="Proteomes" id="UP000831786"/>
    </source>
</evidence>
<dbReference type="PANTHER" id="PTHR43252">
    <property type="entry name" value="TRANSCRIPTIONAL REGULATOR YQJI"/>
    <property type="match status" value="1"/>
</dbReference>
<feature type="domain" description="Transcription regulator PadR N-terminal" evidence="1">
    <location>
        <begin position="15"/>
        <end position="87"/>
    </location>
</feature>
<evidence type="ECO:0000313" key="2">
    <source>
        <dbReference type="EMBL" id="UOQ57883.1"/>
    </source>
</evidence>
<dbReference type="SUPFAM" id="SSF46785">
    <property type="entry name" value="Winged helix' DNA-binding domain"/>
    <property type="match status" value="1"/>
</dbReference>
<dbReference type="Pfam" id="PF03551">
    <property type="entry name" value="PadR"/>
    <property type="match status" value="1"/>
</dbReference>
<dbReference type="InterPro" id="IPR036388">
    <property type="entry name" value="WH-like_DNA-bd_sf"/>
</dbReference>